<accession>J0LDH6</accession>
<feature type="non-terminal residue" evidence="1">
    <location>
        <position position="148"/>
    </location>
</feature>
<dbReference type="EMBL" id="JH687927">
    <property type="protein sequence ID" value="EJD34680.1"/>
    <property type="molecule type" value="Genomic_DNA"/>
</dbReference>
<dbReference type="Proteomes" id="UP000006514">
    <property type="component" value="Unassembled WGS sequence"/>
</dbReference>
<dbReference type="KEGG" id="adl:AURDEDRAFT_117583"/>
<keyword evidence="2" id="KW-1185">Reference proteome</keyword>
<evidence type="ECO:0000313" key="2">
    <source>
        <dbReference type="Proteomes" id="UP000006514"/>
    </source>
</evidence>
<dbReference type="AlphaFoldDB" id="J0LDH6"/>
<organism evidence="1 2">
    <name type="scientific">Auricularia subglabra (strain TFB-10046 / SS5)</name>
    <name type="common">White-rot fungus</name>
    <name type="synonym">Auricularia delicata (strain TFB10046)</name>
    <dbReference type="NCBI Taxonomy" id="717982"/>
    <lineage>
        <taxon>Eukaryota</taxon>
        <taxon>Fungi</taxon>
        <taxon>Dikarya</taxon>
        <taxon>Basidiomycota</taxon>
        <taxon>Agaricomycotina</taxon>
        <taxon>Agaricomycetes</taxon>
        <taxon>Auriculariales</taxon>
        <taxon>Auriculariaceae</taxon>
        <taxon>Auricularia</taxon>
    </lineage>
</organism>
<proteinExistence type="predicted"/>
<reference evidence="2" key="1">
    <citation type="journal article" date="2012" name="Science">
        <title>The Paleozoic origin of enzymatic lignin decomposition reconstructed from 31 fungal genomes.</title>
        <authorList>
            <person name="Floudas D."/>
            <person name="Binder M."/>
            <person name="Riley R."/>
            <person name="Barry K."/>
            <person name="Blanchette R.A."/>
            <person name="Henrissat B."/>
            <person name="Martinez A.T."/>
            <person name="Otillar R."/>
            <person name="Spatafora J.W."/>
            <person name="Yadav J.S."/>
            <person name="Aerts A."/>
            <person name="Benoit I."/>
            <person name="Boyd A."/>
            <person name="Carlson A."/>
            <person name="Copeland A."/>
            <person name="Coutinho P.M."/>
            <person name="de Vries R.P."/>
            <person name="Ferreira P."/>
            <person name="Findley K."/>
            <person name="Foster B."/>
            <person name="Gaskell J."/>
            <person name="Glotzer D."/>
            <person name="Gorecki P."/>
            <person name="Heitman J."/>
            <person name="Hesse C."/>
            <person name="Hori C."/>
            <person name="Igarashi K."/>
            <person name="Jurgens J.A."/>
            <person name="Kallen N."/>
            <person name="Kersten P."/>
            <person name="Kohler A."/>
            <person name="Kuees U."/>
            <person name="Kumar T.K.A."/>
            <person name="Kuo A."/>
            <person name="LaButti K."/>
            <person name="Larrondo L.F."/>
            <person name="Lindquist E."/>
            <person name="Ling A."/>
            <person name="Lombard V."/>
            <person name="Lucas S."/>
            <person name="Lundell T."/>
            <person name="Martin R."/>
            <person name="McLaughlin D.J."/>
            <person name="Morgenstern I."/>
            <person name="Morin E."/>
            <person name="Murat C."/>
            <person name="Nagy L.G."/>
            <person name="Nolan M."/>
            <person name="Ohm R.A."/>
            <person name="Patyshakuliyeva A."/>
            <person name="Rokas A."/>
            <person name="Ruiz-Duenas F.J."/>
            <person name="Sabat G."/>
            <person name="Salamov A."/>
            <person name="Samejima M."/>
            <person name="Schmutz J."/>
            <person name="Slot J.C."/>
            <person name="St John F."/>
            <person name="Stenlid J."/>
            <person name="Sun H."/>
            <person name="Sun S."/>
            <person name="Syed K."/>
            <person name="Tsang A."/>
            <person name="Wiebenga A."/>
            <person name="Young D."/>
            <person name="Pisabarro A."/>
            <person name="Eastwood D.C."/>
            <person name="Martin F."/>
            <person name="Cullen D."/>
            <person name="Grigoriev I.V."/>
            <person name="Hibbett D.S."/>
        </authorList>
    </citation>
    <scope>NUCLEOTIDE SEQUENCE [LARGE SCALE GENOMIC DNA]</scope>
    <source>
        <strain evidence="2">TFB10046</strain>
    </source>
</reference>
<evidence type="ECO:0000313" key="1">
    <source>
        <dbReference type="EMBL" id="EJD34680.1"/>
    </source>
</evidence>
<sequence>METRAFDYVDWALQSSFVRAAHRFTSISLPGNTASWRYLSTAFFDAQLLNTQRLTINVADGLFEGVDVDTHHALSLPALTNVKLVAEDGETVEVDVVDLNYLVDDIFLVPAGKSLTLELVNVSLTGDIHDLSNRFDAASVVVQDSPDS</sequence>
<name>J0LDH6_AURST</name>
<dbReference type="InParanoid" id="J0LDH6"/>
<protein>
    <submittedName>
        <fullName evidence="1">Uncharacterized protein</fullName>
    </submittedName>
</protein>
<gene>
    <name evidence="1" type="ORF">AURDEDRAFT_117583</name>
</gene>